<dbReference type="InterPro" id="IPR012334">
    <property type="entry name" value="Pectin_lyas_fold"/>
</dbReference>
<dbReference type="SMART" id="SM00710">
    <property type="entry name" value="PbH1"/>
    <property type="match status" value="5"/>
</dbReference>
<evidence type="ECO:0000256" key="8">
    <source>
        <dbReference type="PROSITE-ProRule" id="PRU10052"/>
    </source>
</evidence>
<dbReference type="GO" id="GO:0005975">
    <property type="term" value="P:carbohydrate metabolic process"/>
    <property type="evidence" value="ECO:0007669"/>
    <property type="project" value="InterPro"/>
</dbReference>
<dbReference type="Proteomes" id="UP000029981">
    <property type="component" value="Chromosome 1"/>
</dbReference>
<dbReference type="OrthoDB" id="187139at2759"/>
<keyword evidence="12" id="KW-1185">Reference proteome</keyword>
<organism evidence="11 12">
    <name type="scientific">Cucumis sativus</name>
    <name type="common">Cucumber</name>
    <dbReference type="NCBI Taxonomy" id="3659"/>
    <lineage>
        <taxon>Eukaryota</taxon>
        <taxon>Viridiplantae</taxon>
        <taxon>Streptophyta</taxon>
        <taxon>Embryophyta</taxon>
        <taxon>Tracheophyta</taxon>
        <taxon>Spermatophyta</taxon>
        <taxon>Magnoliopsida</taxon>
        <taxon>eudicotyledons</taxon>
        <taxon>Gunneridae</taxon>
        <taxon>Pentapetalae</taxon>
        <taxon>rosids</taxon>
        <taxon>fabids</taxon>
        <taxon>Cucurbitales</taxon>
        <taxon>Cucurbitaceae</taxon>
        <taxon>Benincaseae</taxon>
        <taxon>Cucumis</taxon>
    </lineage>
</organism>
<dbReference type="FunFam" id="2.160.20.10:FF:000004">
    <property type="entry name" value="Pectin lyase-like superfamily protein"/>
    <property type="match status" value="1"/>
</dbReference>
<name>A0A0A0LXR8_CUCSA</name>
<dbReference type="KEGG" id="csv:101219793"/>
<reference evidence="11 12" key="3">
    <citation type="journal article" date="2010" name="BMC Genomics">
        <title>Transcriptome sequencing and comparative analysis of cucumber flowers with different sex types.</title>
        <authorList>
            <person name="Guo S."/>
            <person name="Zheng Y."/>
            <person name="Joung J.G."/>
            <person name="Liu S."/>
            <person name="Zhang Z."/>
            <person name="Crasta O.R."/>
            <person name="Sobral B.W."/>
            <person name="Xu Y."/>
            <person name="Huang S."/>
            <person name="Fei Z."/>
        </authorList>
    </citation>
    <scope>NUCLEOTIDE SEQUENCE [LARGE SCALE GENOMIC DNA]</scope>
    <source>
        <strain evidence="12">cv. 9930</strain>
    </source>
</reference>
<dbReference type="Gramene" id="KGN66538">
    <property type="protein sequence ID" value="KGN66538"/>
    <property type="gene ID" value="Csa_1G627470"/>
</dbReference>
<dbReference type="Gene3D" id="2.160.20.10">
    <property type="entry name" value="Single-stranded right-handed beta-helix, Pectin lyase-like"/>
    <property type="match status" value="1"/>
</dbReference>
<evidence type="ECO:0000256" key="9">
    <source>
        <dbReference type="RuleBase" id="RU361169"/>
    </source>
</evidence>
<dbReference type="PANTHER" id="PTHR31375">
    <property type="match status" value="1"/>
</dbReference>
<evidence type="ECO:0000256" key="2">
    <source>
        <dbReference type="ARBA" id="ARBA00008834"/>
    </source>
</evidence>
<dbReference type="AlphaFoldDB" id="A0A0A0LXR8"/>
<dbReference type="EMBL" id="CM002922">
    <property type="protein sequence ID" value="KGN66538.1"/>
    <property type="molecule type" value="Genomic_DNA"/>
</dbReference>
<keyword evidence="6 9" id="KW-0326">Glycosidase</keyword>
<dbReference type="OMA" id="QNYCPNE"/>
<evidence type="ECO:0000256" key="4">
    <source>
        <dbReference type="ARBA" id="ARBA00022525"/>
    </source>
</evidence>
<keyword evidence="7" id="KW-0961">Cell wall biogenesis/degradation</keyword>
<evidence type="ECO:0008006" key="13">
    <source>
        <dbReference type="Google" id="ProtNLM"/>
    </source>
</evidence>
<dbReference type="InterPro" id="IPR006626">
    <property type="entry name" value="PbH1"/>
</dbReference>
<dbReference type="PROSITE" id="PS00502">
    <property type="entry name" value="POLYGALACTURONASE"/>
    <property type="match status" value="1"/>
</dbReference>
<feature type="signal peptide" evidence="10">
    <location>
        <begin position="1"/>
        <end position="19"/>
    </location>
</feature>
<protein>
    <recommendedName>
        <fullName evidence="13">Polygalacturonase</fullName>
    </recommendedName>
</protein>
<dbReference type="InterPro" id="IPR000743">
    <property type="entry name" value="Glyco_hydro_28"/>
</dbReference>
<dbReference type="Pfam" id="PF00295">
    <property type="entry name" value="Glyco_hydro_28"/>
    <property type="match status" value="1"/>
</dbReference>
<proteinExistence type="inferred from homology"/>
<evidence type="ECO:0000256" key="10">
    <source>
        <dbReference type="SAM" id="SignalP"/>
    </source>
</evidence>
<evidence type="ECO:0000313" key="11">
    <source>
        <dbReference type="EMBL" id="KGN66538.1"/>
    </source>
</evidence>
<keyword evidence="3" id="KW-0134">Cell wall</keyword>
<dbReference type="InterPro" id="IPR011050">
    <property type="entry name" value="Pectin_lyase_fold/virulence"/>
</dbReference>
<reference evidence="11 12" key="4">
    <citation type="journal article" date="2011" name="BMC Genomics">
        <title>RNA-Seq improves annotation of protein-coding genes in the cucumber genome.</title>
        <authorList>
            <person name="Li Z."/>
            <person name="Zhang Z."/>
            <person name="Yan P."/>
            <person name="Huang S."/>
            <person name="Fei Z."/>
            <person name="Lin K."/>
        </authorList>
    </citation>
    <scope>NUCLEOTIDE SEQUENCE [LARGE SCALE GENOMIC DNA]</scope>
    <source>
        <strain evidence="12">cv. 9930</strain>
    </source>
</reference>
<keyword evidence="4" id="KW-0964">Secreted</keyword>
<comment type="subcellular location">
    <subcellularLocation>
        <location evidence="1">Secreted</location>
        <location evidence="1">Cell wall</location>
    </subcellularLocation>
</comment>
<evidence type="ECO:0000256" key="1">
    <source>
        <dbReference type="ARBA" id="ARBA00004191"/>
    </source>
</evidence>
<evidence type="ECO:0000256" key="3">
    <source>
        <dbReference type="ARBA" id="ARBA00022512"/>
    </source>
</evidence>
<evidence type="ECO:0000256" key="7">
    <source>
        <dbReference type="ARBA" id="ARBA00023316"/>
    </source>
</evidence>
<feature type="active site" evidence="8">
    <location>
        <position position="241"/>
    </location>
</feature>
<dbReference type="STRING" id="3659.A0A0A0LXR8"/>
<accession>A0A0A0LXR8</accession>
<reference evidence="11 12" key="1">
    <citation type="journal article" date="2009" name="Nat. Genet.">
        <title>The genome of the cucumber, Cucumis sativus L.</title>
        <authorList>
            <person name="Huang S."/>
            <person name="Li R."/>
            <person name="Zhang Z."/>
            <person name="Li L."/>
            <person name="Gu X."/>
            <person name="Fan W."/>
            <person name="Lucas W.J."/>
            <person name="Wang X."/>
            <person name="Xie B."/>
            <person name="Ni P."/>
            <person name="Ren Y."/>
            <person name="Zhu H."/>
            <person name="Li J."/>
            <person name="Lin K."/>
            <person name="Jin W."/>
            <person name="Fei Z."/>
            <person name="Li G."/>
            <person name="Staub J."/>
            <person name="Kilian A."/>
            <person name="van der Vossen E.A."/>
            <person name="Wu Y."/>
            <person name="Guo J."/>
            <person name="He J."/>
            <person name="Jia Z."/>
            <person name="Ren Y."/>
            <person name="Tian G."/>
            <person name="Lu Y."/>
            <person name="Ruan J."/>
            <person name="Qian W."/>
            <person name="Wang M."/>
            <person name="Huang Q."/>
            <person name="Li B."/>
            <person name="Xuan Z."/>
            <person name="Cao J."/>
            <person name="Asan"/>
            <person name="Wu Z."/>
            <person name="Zhang J."/>
            <person name="Cai Q."/>
            <person name="Bai Y."/>
            <person name="Zhao B."/>
            <person name="Han Y."/>
            <person name="Li Y."/>
            <person name="Li X."/>
            <person name="Wang S."/>
            <person name="Shi Q."/>
            <person name="Liu S."/>
            <person name="Cho W.K."/>
            <person name="Kim J.Y."/>
            <person name="Xu Y."/>
            <person name="Heller-Uszynska K."/>
            <person name="Miao H."/>
            <person name="Cheng Z."/>
            <person name="Zhang S."/>
            <person name="Wu J."/>
            <person name="Yang Y."/>
            <person name="Kang H."/>
            <person name="Li M."/>
            <person name="Liang H."/>
            <person name="Ren X."/>
            <person name="Shi Z."/>
            <person name="Wen M."/>
            <person name="Jian M."/>
            <person name="Yang H."/>
            <person name="Zhang G."/>
            <person name="Yang Z."/>
            <person name="Chen R."/>
            <person name="Liu S."/>
            <person name="Li J."/>
            <person name="Ma L."/>
            <person name="Liu H."/>
            <person name="Zhou Y."/>
            <person name="Zhao J."/>
            <person name="Fang X."/>
            <person name="Li G."/>
            <person name="Fang L."/>
            <person name="Li Y."/>
            <person name="Liu D."/>
            <person name="Zheng H."/>
            <person name="Zhang Y."/>
            <person name="Qin N."/>
            <person name="Li Z."/>
            <person name="Yang G."/>
            <person name="Yang S."/>
            <person name="Bolund L."/>
            <person name="Kristiansen K."/>
            <person name="Zheng H."/>
            <person name="Li S."/>
            <person name="Zhang X."/>
            <person name="Yang H."/>
            <person name="Wang J."/>
            <person name="Sun R."/>
            <person name="Zhang B."/>
            <person name="Jiang S."/>
            <person name="Wang J."/>
            <person name="Du Y."/>
            <person name="Li S."/>
        </authorList>
    </citation>
    <scope>NUCLEOTIDE SEQUENCE [LARGE SCALE GENOMIC DNA]</scope>
    <source>
        <strain evidence="12">cv. 9930</strain>
    </source>
</reference>
<dbReference type="eggNOG" id="ENOG502QRN7">
    <property type="taxonomic scope" value="Eukaryota"/>
</dbReference>
<reference evidence="11 12" key="2">
    <citation type="journal article" date="2009" name="PLoS ONE">
        <title>An integrated genetic and cytogenetic map of the cucumber genome.</title>
        <authorList>
            <person name="Ren Y."/>
            <person name="Zhang Z."/>
            <person name="Liu J."/>
            <person name="Staub J.E."/>
            <person name="Han Y."/>
            <person name="Cheng Z."/>
            <person name="Li X."/>
            <person name="Lu J."/>
            <person name="Miao H."/>
            <person name="Kang H."/>
            <person name="Xie B."/>
            <person name="Gu X."/>
            <person name="Wang X."/>
            <person name="Du Y."/>
            <person name="Jin W."/>
            <person name="Huang S."/>
        </authorList>
    </citation>
    <scope>NUCLEOTIDE SEQUENCE [LARGE SCALE GENOMIC DNA]</scope>
    <source>
        <strain evidence="12">cv. 9930</strain>
    </source>
</reference>
<keyword evidence="10" id="KW-0732">Signal</keyword>
<evidence type="ECO:0000256" key="6">
    <source>
        <dbReference type="ARBA" id="ARBA00023295"/>
    </source>
</evidence>
<dbReference type="GO" id="GO:0004650">
    <property type="term" value="F:polygalacturonase activity"/>
    <property type="evidence" value="ECO:0007669"/>
    <property type="project" value="InterPro"/>
</dbReference>
<feature type="chain" id="PRO_5001973229" description="Polygalacturonase" evidence="10">
    <location>
        <begin position="20"/>
        <end position="393"/>
    </location>
</feature>
<comment type="similarity">
    <text evidence="2 9">Belongs to the glycosyl hydrolase 28 family.</text>
</comment>
<keyword evidence="5 9" id="KW-0378">Hydrolase</keyword>
<gene>
    <name evidence="11" type="ORF">Csa_1G627470</name>
</gene>
<evidence type="ECO:0000256" key="5">
    <source>
        <dbReference type="ARBA" id="ARBA00022801"/>
    </source>
</evidence>
<dbReference type="SUPFAM" id="SSF51126">
    <property type="entry name" value="Pectin lyase-like"/>
    <property type="match status" value="1"/>
</dbReference>
<dbReference type="GO" id="GO:0071555">
    <property type="term" value="P:cell wall organization"/>
    <property type="evidence" value="ECO:0007669"/>
    <property type="project" value="UniProtKB-KW"/>
</dbReference>
<evidence type="ECO:0000313" key="12">
    <source>
        <dbReference type="Proteomes" id="UP000029981"/>
    </source>
</evidence>
<sequence>MAVVVIIFLELLLKSHALAAATGGLTFDIVNLGAKPDCKTDASHALQSAWARACASKVASTVYVPKGRFYVQSGNFIGPCNNNSITFLIDGTLVASSDFTVLAKSRTWISFSHINGLSIYGGVLDGQGTTLWACKNSGINTCSLGATTLEVSDSQNILINGLSSVNSQMYHIVVYDCQDVKIQGVKVLAASNSPNTDGIHVERSSNVAILNSNISTGDDCISIGPGTSHLWMERLACGPGHGISIGSLGKWWEEAGVKNVTLKTAHFKGTMNGVRIKSWGRPSNGSAKNILFQHIVLDNVTNPLIIDQNYCPHNQGCPNQASGVKISNVTYKDIRGTSATEVGINFECSPARPCNQIRLEDVKLIFKDQIAQAWCEYATGTTLGLVQPSNCLV</sequence>